<dbReference type="InterPro" id="IPR027417">
    <property type="entry name" value="P-loop_NTPase"/>
</dbReference>
<proteinExistence type="predicted"/>
<dbReference type="AlphaFoldDB" id="A0A9Q1BWR4"/>
<dbReference type="Proteomes" id="UP001152320">
    <property type="component" value="Chromosome 10"/>
</dbReference>
<dbReference type="EMBL" id="JAIZAY010000010">
    <property type="protein sequence ID" value="KAJ8034180.1"/>
    <property type="molecule type" value="Genomic_DNA"/>
</dbReference>
<dbReference type="OrthoDB" id="10066805at2759"/>
<dbReference type="SUPFAM" id="SSF52540">
    <property type="entry name" value="P-loop containing nucleoside triphosphate hydrolases"/>
    <property type="match status" value="1"/>
</dbReference>
<evidence type="ECO:0000313" key="2">
    <source>
        <dbReference type="Proteomes" id="UP001152320"/>
    </source>
</evidence>
<organism evidence="1 2">
    <name type="scientific">Holothuria leucospilota</name>
    <name type="common">Black long sea cucumber</name>
    <name type="synonym">Mertensiothuria leucospilota</name>
    <dbReference type="NCBI Taxonomy" id="206669"/>
    <lineage>
        <taxon>Eukaryota</taxon>
        <taxon>Metazoa</taxon>
        <taxon>Echinodermata</taxon>
        <taxon>Eleutherozoa</taxon>
        <taxon>Echinozoa</taxon>
        <taxon>Holothuroidea</taxon>
        <taxon>Aspidochirotacea</taxon>
        <taxon>Aspidochirotida</taxon>
        <taxon>Holothuriidae</taxon>
        <taxon>Holothuria</taxon>
    </lineage>
</organism>
<dbReference type="CDD" id="cd18785">
    <property type="entry name" value="SF2_C"/>
    <property type="match status" value="1"/>
</dbReference>
<protein>
    <submittedName>
        <fullName evidence="1">Bloom syndrome protein-like</fullName>
    </submittedName>
</protein>
<evidence type="ECO:0000313" key="1">
    <source>
        <dbReference type="EMBL" id="KAJ8034180.1"/>
    </source>
</evidence>
<keyword evidence="2" id="KW-1185">Reference proteome</keyword>
<comment type="caution">
    <text evidence="1">The sequence shown here is derived from an EMBL/GenBank/DDBJ whole genome shotgun (WGS) entry which is preliminary data.</text>
</comment>
<reference evidence="1" key="1">
    <citation type="submission" date="2021-10" db="EMBL/GenBank/DDBJ databases">
        <title>Tropical sea cucumber genome reveals ecological adaptation and Cuvierian tubules defense mechanism.</title>
        <authorList>
            <person name="Chen T."/>
        </authorList>
    </citation>
    <scope>NUCLEOTIDE SEQUENCE</scope>
    <source>
        <strain evidence="1">Nanhai2018</strain>
        <tissue evidence="1">Muscle</tissue>
    </source>
</reference>
<accession>A0A9Q1BWR4</accession>
<gene>
    <name evidence="1" type="ORF">HOLleu_20909</name>
</gene>
<name>A0A9Q1BWR4_HOLLE</name>
<dbReference type="Gene3D" id="3.40.50.300">
    <property type="entry name" value="P-loop containing nucleotide triphosphate hydrolases"/>
    <property type="match status" value="1"/>
</dbReference>
<sequence length="157" mass="17376">MGVDVKGVNTIVHFGPSSDINDYCQESDRGRRGGSQSYAIMINYSGSSGWYKTSDSMKYYVNNEEVCRWELLLEPFGCKANNTSCRALHLCCDICACRCKCGDGACKDPVGGKSRIEQTLFSSASSGQSAFPRVRSVDEEQKEMLRSKLEQLRASLL</sequence>